<organism evidence="2 3">
    <name type="scientific">Coemansia guatemalensis</name>
    <dbReference type="NCBI Taxonomy" id="2761395"/>
    <lineage>
        <taxon>Eukaryota</taxon>
        <taxon>Fungi</taxon>
        <taxon>Fungi incertae sedis</taxon>
        <taxon>Zoopagomycota</taxon>
        <taxon>Kickxellomycotina</taxon>
        <taxon>Kickxellomycetes</taxon>
        <taxon>Kickxellales</taxon>
        <taxon>Kickxellaceae</taxon>
        <taxon>Coemansia</taxon>
    </lineage>
</organism>
<dbReference type="GO" id="GO:0019005">
    <property type="term" value="C:SCF ubiquitin ligase complex"/>
    <property type="evidence" value="ECO:0007669"/>
    <property type="project" value="TreeGrafter"/>
</dbReference>
<dbReference type="SMART" id="SM00367">
    <property type="entry name" value="LRR_CC"/>
    <property type="match status" value="3"/>
</dbReference>
<protein>
    <recommendedName>
        <fullName evidence="4">RNI-like protein</fullName>
    </recommendedName>
</protein>
<comment type="caution">
    <text evidence="2">The sequence shown here is derived from an EMBL/GenBank/DDBJ whole genome shotgun (WGS) entry which is preliminary data.</text>
</comment>
<feature type="compositionally biased region" description="Pro residues" evidence="1">
    <location>
        <begin position="448"/>
        <end position="457"/>
    </location>
</feature>
<dbReference type="Proteomes" id="UP001140094">
    <property type="component" value="Unassembled WGS sequence"/>
</dbReference>
<evidence type="ECO:0000313" key="3">
    <source>
        <dbReference type="Proteomes" id="UP001140094"/>
    </source>
</evidence>
<reference evidence="2" key="1">
    <citation type="submission" date="2022-07" db="EMBL/GenBank/DDBJ databases">
        <title>Phylogenomic reconstructions and comparative analyses of Kickxellomycotina fungi.</title>
        <authorList>
            <person name="Reynolds N.K."/>
            <person name="Stajich J.E."/>
            <person name="Barry K."/>
            <person name="Grigoriev I.V."/>
            <person name="Crous P."/>
            <person name="Smith M.E."/>
        </authorList>
    </citation>
    <scope>NUCLEOTIDE SEQUENCE</scope>
    <source>
        <strain evidence="2">NRRL 1565</strain>
    </source>
</reference>
<evidence type="ECO:0000256" key="1">
    <source>
        <dbReference type="SAM" id="MobiDB-lite"/>
    </source>
</evidence>
<evidence type="ECO:0000313" key="2">
    <source>
        <dbReference type="EMBL" id="KAJ2803307.1"/>
    </source>
</evidence>
<dbReference type="Gene3D" id="3.80.10.10">
    <property type="entry name" value="Ribonuclease Inhibitor"/>
    <property type="match status" value="2"/>
</dbReference>
<dbReference type="InterPro" id="IPR006553">
    <property type="entry name" value="Leu-rich_rpt_Cys-con_subtyp"/>
</dbReference>
<evidence type="ECO:0008006" key="4">
    <source>
        <dbReference type="Google" id="ProtNLM"/>
    </source>
</evidence>
<dbReference type="InterPro" id="IPR032675">
    <property type="entry name" value="LRR_dom_sf"/>
</dbReference>
<dbReference type="EMBL" id="JANBUO010000542">
    <property type="protein sequence ID" value="KAJ2803307.1"/>
    <property type="molecule type" value="Genomic_DNA"/>
</dbReference>
<dbReference type="PANTHER" id="PTHR13318">
    <property type="entry name" value="PARTNER OF PAIRED, ISOFORM B-RELATED"/>
    <property type="match status" value="1"/>
</dbReference>
<feature type="region of interest" description="Disordered" evidence="1">
    <location>
        <begin position="440"/>
        <end position="467"/>
    </location>
</feature>
<dbReference type="SUPFAM" id="SSF52047">
    <property type="entry name" value="RNI-like"/>
    <property type="match status" value="1"/>
</dbReference>
<dbReference type="OrthoDB" id="421226at2759"/>
<accession>A0A9W8LTI1</accession>
<proteinExistence type="predicted"/>
<dbReference type="PANTHER" id="PTHR13318:SF95">
    <property type="entry name" value="F-BOX PROTEIN YLR352W"/>
    <property type="match status" value="1"/>
</dbReference>
<sequence>MDGSSPAAAAIIERVMPYLGKKTISTCKTLNRTWYTLATIQSARDIDCHIVQLPLRIAHYRRKGLLGSARCLTVDVSFVEGFLSPSMYERRILDAAALLQSSPMPIRRLRVHAPGTHSALSDSEIHYGAMALDSLVRALPGLTALDLGDCPVGLLHSPGSVPLLELPKLQQIKWFSLGRNDMSSATALRHLVNCSLDTLVMLDGKGDITDQTIRMLCGAPNFQRLDASGSNISDGALLALARSRGSQLQELVLSDCSRLTERSIAQLTPALLPKLVSLDLYNVMVTTDTYQCLFNAQTFWPYLRDLKLKAAIPHISPRQDSMVNDDILEAIGKNCPRLVSLRLFGCHGITDDGLSAILGNLGYLRELVVMHHSSDPASPSRNDATVPGSPPMSAEPLGSLNSHITATPASSSQENGLLLSLPSVNDIWASIPSLPSNALPRHHHALESPPPSMPSSPCPTSYSRSGSDSQRMFTSHALRNGVRSQRFNLLNLDMAYDSVCAEHLAKLSHLHVLCGRMITHHAKSLIESQFPKCKMMVWSIN</sequence>
<dbReference type="GO" id="GO:0031146">
    <property type="term" value="P:SCF-dependent proteasomal ubiquitin-dependent protein catabolic process"/>
    <property type="evidence" value="ECO:0007669"/>
    <property type="project" value="TreeGrafter"/>
</dbReference>
<keyword evidence="3" id="KW-1185">Reference proteome</keyword>
<feature type="region of interest" description="Disordered" evidence="1">
    <location>
        <begin position="373"/>
        <end position="398"/>
    </location>
</feature>
<gene>
    <name evidence="2" type="ORF">H4R20_002944</name>
</gene>
<name>A0A9W8LTI1_9FUNG</name>
<dbReference type="AlphaFoldDB" id="A0A9W8LTI1"/>